<evidence type="ECO:0000313" key="1">
    <source>
        <dbReference type="EMBL" id="KAJ2984578.1"/>
    </source>
</evidence>
<name>A0ACC1P167_9APHY</name>
<dbReference type="EMBL" id="JANSHE010003776">
    <property type="protein sequence ID" value="KAJ2984578.1"/>
    <property type="molecule type" value="Genomic_DNA"/>
</dbReference>
<protein>
    <submittedName>
        <fullName evidence="1">Uncharacterized protein</fullName>
    </submittedName>
</protein>
<comment type="caution">
    <text evidence="1">The sequence shown here is derived from an EMBL/GenBank/DDBJ whole genome shotgun (WGS) entry which is preliminary data.</text>
</comment>
<proteinExistence type="predicted"/>
<reference evidence="1" key="1">
    <citation type="submission" date="2022-08" db="EMBL/GenBank/DDBJ databases">
        <title>Genome Sequence of Pycnoporus sanguineus.</title>
        <authorList>
            <person name="Buettner E."/>
        </authorList>
    </citation>
    <scope>NUCLEOTIDE SEQUENCE</scope>
    <source>
        <strain evidence="1">CG-C14</strain>
    </source>
</reference>
<gene>
    <name evidence="1" type="ORF">NUW54_g10458</name>
</gene>
<sequence>MTDTTTQKTLSFPTELLLTQSSRSDALYDGADDPNAFWELACWNKWLSAGLYQGEESFLLRLWGDSVSWKKIAVDAITRDRFYKQHACAHMPTPGQLGSVADGRFRTFAPYPHLLDTAVQHPSRHTYYCYHTTTATHTTATYTHTTATPLSFSLCSSRLTLAPSG</sequence>
<dbReference type="Proteomes" id="UP001144978">
    <property type="component" value="Unassembled WGS sequence"/>
</dbReference>
<accession>A0ACC1P167</accession>
<keyword evidence="2" id="KW-1185">Reference proteome</keyword>
<evidence type="ECO:0000313" key="2">
    <source>
        <dbReference type="Proteomes" id="UP001144978"/>
    </source>
</evidence>
<organism evidence="1 2">
    <name type="scientific">Trametes sanguinea</name>
    <dbReference type="NCBI Taxonomy" id="158606"/>
    <lineage>
        <taxon>Eukaryota</taxon>
        <taxon>Fungi</taxon>
        <taxon>Dikarya</taxon>
        <taxon>Basidiomycota</taxon>
        <taxon>Agaricomycotina</taxon>
        <taxon>Agaricomycetes</taxon>
        <taxon>Polyporales</taxon>
        <taxon>Polyporaceae</taxon>
        <taxon>Trametes</taxon>
    </lineage>
</organism>